<dbReference type="InParanoid" id="A0A2I3RBF4"/>
<reference evidence="1" key="2">
    <citation type="submission" date="2025-08" db="UniProtKB">
        <authorList>
            <consortium name="Ensembl"/>
        </authorList>
    </citation>
    <scope>IDENTIFICATION</scope>
</reference>
<dbReference type="Proteomes" id="UP000002277">
    <property type="component" value="Chromosome 14"/>
</dbReference>
<reference evidence="1" key="3">
    <citation type="submission" date="2025-09" db="UniProtKB">
        <authorList>
            <consortium name="Ensembl"/>
        </authorList>
    </citation>
    <scope>IDENTIFICATION</scope>
</reference>
<protein>
    <submittedName>
        <fullName evidence="1">Uncharacterized protein</fullName>
    </submittedName>
</protein>
<evidence type="ECO:0000313" key="2">
    <source>
        <dbReference type="Proteomes" id="UP000002277"/>
    </source>
</evidence>
<accession>A0A2I3RBF4</accession>
<organism evidence="1 2">
    <name type="scientific">Pan troglodytes</name>
    <name type="common">Chimpanzee</name>
    <dbReference type="NCBI Taxonomy" id="9598"/>
    <lineage>
        <taxon>Eukaryota</taxon>
        <taxon>Metazoa</taxon>
        <taxon>Chordata</taxon>
        <taxon>Craniata</taxon>
        <taxon>Vertebrata</taxon>
        <taxon>Euteleostomi</taxon>
        <taxon>Mammalia</taxon>
        <taxon>Eutheria</taxon>
        <taxon>Euarchontoglires</taxon>
        <taxon>Primates</taxon>
        <taxon>Haplorrhini</taxon>
        <taxon>Catarrhini</taxon>
        <taxon>Hominidae</taxon>
        <taxon>Pan</taxon>
    </lineage>
</organism>
<reference evidence="1 2" key="1">
    <citation type="journal article" date="2005" name="Nature">
        <title>Initial sequence of the chimpanzee genome and comparison with the human genome.</title>
        <authorList>
            <consortium name="Chimpanzee sequencing and analysis consortium"/>
        </authorList>
    </citation>
    <scope>NUCLEOTIDE SEQUENCE [LARGE SCALE GENOMIC DNA]</scope>
</reference>
<dbReference type="EMBL" id="AACZ04008393">
    <property type="status" value="NOT_ANNOTATED_CDS"/>
    <property type="molecule type" value="Genomic_DNA"/>
</dbReference>
<keyword evidence="2" id="KW-1185">Reference proteome</keyword>
<sequence length="42" mass="4978">MFWELQDYIHHPEFCLGLCYLTNIVKHSMENHTLAGYVGHQT</sequence>
<dbReference type="Ensembl" id="ENSPTRT00000080984.1">
    <property type="protein sequence ID" value="ENSPTRP00000061764.1"/>
    <property type="gene ID" value="ENSPTRG00000049541.1"/>
</dbReference>
<proteinExistence type="predicted"/>
<dbReference type="AlphaFoldDB" id="A0A2I3RBF4"/>
<evidence type="ECO:0000313" key="1">
    <source>
        <dbReference type="Ensembl" id="ENSPTRP00000061764.1"/>
    </source>
</evidence>
<name>A0A2I3RBF4_PANTR</name>
<dbReference type="Bgee" id="ENSPTRG00000049541">
    <property type="expression patterns" value="Expressed in temporal lobe and 7 other cell types or tissues"/>
</dbReference>
<dbReference type="GeneTree" id="ENSGT01050000246916"/>